<dbReference type="OrthoDB" id="1931120at2"/>
<dbReference type="InterPro" id="IPR036097">
    <property type="entry name" value="HisK_dim/P_sf"/>
</dbReference>
<dbReference type="PRINTS" id="PR00344">
    <property type="entry name" value="BCTRLSENSOR"/>
</dbReference>
<dbReference type="PROSITE" id="PS50109">
    <property type="entry name" value="HIS_KIN"/>
    <property type="match status" value="1"/>
</dbReference>
<dbReference type="RefSeq" id="WP_068483963.1">
    <property type="nucleotide sequence ID" value="NZ_CP018760.1"/>
</dbReference>
<dbReference type="InterPro" id="IPR003661">
    <property type="entry name" value="HisK_dim/P_dom"/>
</dbReference>
<dbReference type="Gene3D" id="3.30.565.10">
    <property type="entry name" value="Histidine kinase-like ATPase, C-terminal domain"/>
    <property type="match status" value="1"/>
</dbReference>
<dbReference type="InterPro" id="IPR032710">
    <property type="entry name" value="NTF2-like_dom_sf"/>
</dbReference>
<proteinExistence type="predicted"/>
<comment type="catalytic activity">
    <reaction evidence="1">
        <text>ATP + protein L-histidine = ADP + protein N-phospho-L-histidine.</text>
        <dbReference type="EC" id="2.7.13.3"/>
    </reaction>
</comment>
<accession>A0A1B7ZBZ5</accession>
<keyword evidence="7" id="KW-1185">Reference proteome</keyword>
<feature type="coiled-coil region" evidence="4">
    <location>
        <begin position="914"/>
        <end position="951"/>
    </location>
</feature>
<dbReference type="Gene3D" id="3.10.450.50">
    <property type="match status" value="1"/>
</dbReference>
<feature type="domain" description="Histidine kinase" evidence="5">
    <location>
        <begin position="960"/>
        <end position="1209"/>
    </location>
</feature>
<dbReference type="AlphaFoldDB" id="A0A1B7ZBZ5"/>
<evidence type="ECO:0000313" key="6">
    <source>
        <dbReference type="EMBL" id="OBR40405.1"/>
    </source>
</evidence>
<dbReference type="InterPro" id="IPR037401">
    <property type="entry name" value="SnoaL-like"/>
</dbReference>
<evidence type="ECO:0000259" key="5">
    <source>
        <dbReference type="PROSITE" id="PS50109"/>
    </source>
</evidence>
<dbReference type="KEGG" id="mart:BTR34_00920"/>
<evidence type="ECO:0000256" key="2">
    <source>
        <dbReference type="ARBA" id="ARBA00012438"/>
    </source>
</evidence>
<evidence type="ECO:0000313" key="7">
    <source>
        <dbReference type="Proteomes" id="UP000092164"/>
    </source>
</evidence>
<dbReference type="Pfam" id="PF02518">
    <property type="entry name" value="HATPase_c"/>
    <property type="match status" value="1"/>
</dbReference>
<dbReference type="EC" id="2.7.13.3" evidence="2"/>
<dbReference type="Gene3D" id="1.10.287.130">
    <property type="match status" value="1"/>
</dbReference>
<dbReference type="InterPro" id="IPR005467">
    <property type="entry name" value="His_kinase_dom"/>
</dbReference>
<comment type="caution">
    <text evidence="6">The sequence shown here is derived from an EMBL/GenBank/DDBJ whole genome shotgun (WGS) entry which is preliminary data.</text>
</comment>
<organism evidence="6 7">
    <name type="scientific">Maribacter hydrothermalis</name>
    <dbReference type="NCBI Taxonomy" id="1836467"/>
    <lineage>
        <taxon>Bacteria</taxon>
        <taxon>Pseudomonadati</taxon>
        <taxon>Bacteroidota</taxon>
        <taxon>Flavobacteriia</taxon>
        <taxon>Flavobacteriales</taxon>
        <taxon>Flavobacteriaceae</taxon>
        <taxon>Maribacter</taxon>
    </lineage>
</organism>
<evidence type="ECO:0000256" key="1">
    <source>
        <dbReference type="ARBA" id="ARBA00000085"/>
    </source>
</evidence>
<dbReference type="SUPFAM" id="SSF54427">
    <property type="entry name" value="NTF2-like"/>
    <property type="match status" value="1"/>
</dbReference>
<evidence type="ECO:0000256" key="4">
    <source>
        <dbReference type="SAM" id="Coils"/>
    </source>
</evidence>
<dbReference type="SUPFAM" id="SSF55874">
    <property type="entry name" value="ATPase domain of HSP90 chaperone/DNA topoisomerase II/histidine kinase"/>
    <property type="match status" value="1"/>
</dbReference>
<evidence type="ECO:0000256" key="3">
    <source>
        <dbReference type="ARBA" id="ARBA00022553"/>
    </source>
</evidence>
<dbReference type="PANTHER" id="PTHR43065:SF42">
    <property type="entry name" value="TWO-COMPONENT SENSOR PPRA"/>
    <property type="match status" value="1"/>
</dbReference>
<sequence>MKPTKKTESQLIEVYNKWLHSYLNGDIKTYDSYFDDAYHFIGSTQNEEFLNRTDTTHFFANTADQLAGKCDLRNESKTIEQFGELVFITHLFDAWFLNEKQYNYYGRFRFTSTLQEKTNGWRFIYQHFSTPDGKTEVGETIGFDKISKENAVLKEAIKRRTFELEEKNRELEIEGALERIRTQAIAMKQPSDLLDIVVTMRNEFIKLGHEANYFWHMMWLPKIYEKAMTSGDGTKIGFVMELPRHIHVDISLLAAWEKSNESTVVYAMNAEEAIDYIDKMVSLGDFKNIDPQAPTHDDIKHIGGLTFIMARTSHGEIGYSLPGVVNNPPKEDIEILVQFAKAFDLAHQRFLDLQKSERQAREVQIELALEKVRSRTMAMQHSDELAETSFLLDTQVRDLGIKTRGCAFNIYNKNDSTEWFSSEQGTMPTYQTPRENIFLEYYDIGKSGQTIHIKNFEGRECAKHYEYMCTIPVMGDALIKLKENGGSFPANQIDHVIYFKYGYLLFITLESVPKAHDIFKRFAKVFEQTYTRFLDLKKAEEQAREAQIEYALEKVRSRTMAMQHSNELPEAANDLFLQVQALGIPAWSAGYCTWDENKTNATANMSSEGVVQKPFVLPIVGVGYDFQKPLQNGASFHIDELGGDGIVKHYEFMRTLPIFGEVIDGILEAGFPLPTFQIFHIVYFDYGYVMFITYEPVPKAHDIFKRFGKVFEQTYTRFLDLQKAEAQTKEAQIEAALETVRSRSLSMQKPDELQEVVTVVSEKLKDLGIVMDAGGVIICTYSKESKDVVHWIASPDYSHSGKYLVPYFDHQIFKDTWDSKNNGDEWFSKSYSVKEKNSFFQHCFEHSDYKHFPEEIKDLVLKKNHHTLSFAWNEHSAILVPSHTKGLVPTLKEREILIRFAKVFEQAYIRFMDLQVKEEQSIALLEEKQRLEKTLKNLQETQKQLIQSEKMASLGELTAGIAHEIQNPLNFVNNFSEVSNELIDEMNEELDKGDLEEVKAISLDIKQNLEKINHHGKRAEGIVKGMLQHSRTSTAEKEPTDINKLADEYLRLAYHGLRAKDKTFNAELITDFDDTIGKIFIIPQDMGRVILNLITNAFYAVNEKVKSPLTPKGGTNDSEKVYKPTVCVSTNKLDNNAIVSISDNGNGIPKSIVDKIFQPFFTTKPTGQGTGLGLSMSYDIITKGHGGKLLVETIEKEGTTFIIELPYTNQPIN</sequence>
<dbReference type="GO" id="GO:0000155">
    <property type="term" value="F:phosphorelay sensor kinase activity"/>
    <property type="evidence" value="ECO:0007669"/>
    <property type="project" value="InterPro"/>
</dbReference>
<dbReference type="Pfam" id="PF13474">
    <property type="entry name" value="SnoaL_3"/>
    <property type="match status" value="1"/>
</dbReference>
<reference evidence="7" key="1">
    <citation type="submission" date="2016-06" db="EMBL/GenBank/DDBJ databases">
        <authorList>
            <person name="Zhan P."/>
        </authorList>
    </citation>
    <scope>NUCLEOTIDE SEQUENCE [LARGE SCALE GENOMIC DNA]</scope>
    <source>
        <strain evidence="7">T28</strain>
    </source>
</reference>
<dbReference type="InterPro" id="IPR004358">
    <property type="entry name" value="Sig_transdc_His_kin-like_C"/>
</dbReference>
<protein>
    <recommendedName>
        <fullName evidence="2">histidine kinase</fullName>
        <ecNumber evidence="2">2.7.13.3</ecNumber>
    </recommendedName>
</protein>
<name>A0A1B7ZBZ5_9FLAO</name>
<dbReference type="PANTHER" id="PTHR43065">
    <property type="entry name" value="SENSOR HISTIDINE KINASE"/>
    <property type="match status" value="1"/>
</dbReference>
<dbReference type="SMART" id="SM00388">
    <property type="entry name" value="HisKA"/>
    <property type="match status" value="1"/>
</dbReference>
<dbReference type="Proteomes" id="UP000092164">
    <property type="component" value="Unassembled WGS sequence"/>
</dbReference>
<dbReference type="InterPro" id="IPR003594">
    <property type="entry name" value="HATPase_dom"/>
</dbReference>
<dbReference type="EMBL" id="LZFP01000008">
    <property type="protein sequence ID" value="OBR40405.1"/>
    <property type="molecule type" value="Genomic_DNA"/>
</dbReference>
<dbReference type="STRING" id="1836467.BTR34_00920"/>
<dbReference type="InterPro" id="IPR036890">
    <property type="entry name" value="HATPase_C_sf"/>
</dbReference>
<keyword evidence="3" id="KW-0597">Phosphoprotein</keyword>
<gene>
    <name evidence="6" type="ORF">A9200_16125</name>
</gene>
<dbReference type="CDD" id="cd00082">
    <property type="entry name" value="HisKA"/>
    <property type="match status" value="1"/>
</dbReference>
<dbReference type="SUPFAM" id="SSF47384">
    <property type="entry name" value="Homodimeric domain of signal transducing histidine kinase"/>
    <property type="match status" value="1"/>
</dbReference>
<keyword evidence="4" id="KW-0175">Coiled coil</keyword>
<dbReference type="SMART" id="SM00387">
    <property type="entry name" value="HATPase_c"/>
    <property type="match status" value="1"/>
</dbReference>